<reference evidence="2 3" key="1">
    <citation type="submission" date="2014-04" db="EMBL/GenBank/DDBJ databases">
        <title>Genome evolution of avian class.</title>
        <authorList>
            <person name="Zhang G."/>
            <person name="Li C."/>
        </authorList>
    </citation>
    <scope>NUCLEOTIDE SEQUENCE [LARGE SCALE GENOMIC DNA]</scope>
    <source>
        <strain evidence="2">BGI_N320</strain>
    </source>
</reference>
<feature type="non-terminal residue" evidence="2">
    <location>
        <position position="1"/>
    </location>
</feature>
<accession>A0A091GV66</accession>
<proteinExistence type="predicted"/>
<evidence type="ECO:0008006" key="4">
    <source>
        <dbReference type="Google" id="ProtNLM"/>
    </source>
</evidence>
<evidence type="ECO:0000313" key="3">
    <source>
        <dbReference type="Proteomes" id="UP000054064"/>
    </source>
</evidence>
<feature type="region of interest" description="Disordered" evidence="1">
    <location>
        <begin position="69"/>
        <end position="108"/>
    </location>
</feature>
<feature type="compositionally biased region" description="Basic and acidic residues" evidence="1">
    <location>
        <begin position="69"/>
        <end position="78"/>
    </location>
</feature>
<gene>
    <name evidence="2" type="ORF">N320_02645</name>
</gene>
<feature type="non-terminal residue" evidence="2">
    <location>
        <position position="140"/>
    </location>
</feature>
<sequence>VKSVGHLWERVPQSSGLPHIQAKNVDRLTKPRLLSDDDWKDRDGKIPVILSKSLQKKIQQKQMELLHIEREKEREKGESLQLPLQSGGPGGAAKESFHLPPINEAGSISASTRNAPRVRVCDALRKQVNRPLLPCIPIIS</sequence>
<dbReference type="AlphaFoldDB" id="A0A091GV66"/>
<keyword evidence="3" id="KW-1185">Reference proteome</keyword>
<name>A0A091GV66_BUCRH</name>
<evidence type="ECO:0000256" key="1">
    <source>
        <dbReference type="SAM" id="MobiDB-lite"/>
    </source>
</evidence>
<protein>
    <recommendedName>
        <fullName evidence="4">Protein FAM179A</fullName>
    </recommendedName>
</protein>
<dbReference type="Proteomes" id="UP000054064">
    <property type="component" value="Unassembled WGS sequence"/>
</dbReference>
<evidence type="ECO:0000313" key="2">
    <source>
        <dbReference type="EMBL" id="KFO87481.1"/>
    </source>
</evidence>
<dbReference type="EMBL" id="KL514256">
    <property type="protein sequence ID" value="KFO87481.1"/>
    <property type="molecule type" value="Genomic_DNA"/>
</dbReference>
<organism evidence="2 3">
    <name type="scientific">Buceros rhinoceros silvestris</name>
    <dbReference type="NCBI Taxonomy" id="175836"/>
    <lineage>
        <taxon>Eukaryota</taxon>
        <taxon>Metazoa</taxon>
        <taxon>Chordata</taxon>
        <taxon>Craniata</taxon>
        <taxon>Vertebrata</taxon>
        <taxon>Euteleostomi</taxon>
        <taxon>Archelosauria</taxon>
        <taxon>Archosauria</taxon>
        <taxon>Dinosauria</taxon>
        <taxon>Saurischia</taxon>
        <taxon>Theropoda</taxon>
        <taxon>Coelurosauria</taxon>
        <taxon>Aves</taxon>
        <taxon>Neognathae</taxon>
        <taxon>Neoaves</taxon>
        <taxon>Telluraves</taxon>
        <taxon>Coraciimorphae</taxon>
        <taxon>Bucerotiformes</taxon>
        <taxon>Bucerotidae</taxon>
        <taxon>Buceros</taxon>
    </lineage>
</organism>